<dbReference type="SUPFAM" id="SSF51679">
    <property type="entry name" value="Bacterial luciferase-like"/>
    <property type="match status" value="1"/>
</dbReference>
<reference evidence="1 2" key="1">
    <citation type="submission" date="2019-09" db="EMBL/GenBank/DDBJ databases">
        <title>Phylogeny of genus Pseudoclavibacter and closely related genus.</title>
        <authorList>
            <person name="Li Y."/>
        </authorList>
    </citation>
    <scope>NUCLEOTIDE SEQUENCE [LARGE SCALE GENOMIC DNA]</scope>
    <source>
        <strain evidence="1 2">DSM 23821</strain>
    </source>
</reference>
<sequence>MTTTRAPQQLRLVLVVPQGTRATGMRGMCGDAGVAVLDRTADAGFRYGSETVEVHDDPTANRVEGAAADADVLRIDHRGTDATRAAVGRARIALAAAGRTIGELRIAVRLAVVTGATDALAHGAADRLGLDPVTRANALVGTPERVAGRLASFARSGEVDLVDLSPTLGTEHNHDALAGARALRAVLRDVVPRLGGRGLVAASRRASAAEALGLHAPAARTVAPRVAFGIGETDIPPGW</sequence>
<name>A0A7J5BZF1_9MICO</name>
<dbReference type="GO" id="GO:0016705">
    <property type="term" value="F:oxidoreductase activity, acting on paired donors, with incorporation or reduction of molecular oxygen"/>
    <property type="evidence" value="ECO:0007669"/>
    <property type="project" value="InterPro"/>
</dbReference>
<gene>
    <name evidence="1" type="ORF">F8O01_06270</name>
</gene>
<dbReference type="Gene3D" id="3.20.20.30">
    <property type="entry name" value="Luciferase-like domain"/>
    <property type="match status" value="1"/>
</dbReference>
<dbReference type="AlphaFoldDB" id="A0A7J5BZF1"/>
<keyword evidence="2" id="KW-1185">Reference proteome</keyword>
<evidence type="ECO:0000313" key="2">
    <source>
        <dbReference type="Proteomes" id="UP000467240"/>
    </source>
</evidence>
<dbReference type="InterPro" id="IPR036661">
    <property type="entry name" value="Luciferase-like_sf"/>
</dbReference>
<dbReference type="Proteomes" id="UP000467240">
    <property type="component" value="Unassembled WGS sequence"/>
</dbReference>
<protein>
    <submittedName>
        <fullName evidence="1">LLM class flavin-dependent oxidoreductase</fullName>
    </submittedName>
</protein>
<proteinExistence type="predicted"/>
<organism evidence="1 2">
    <name type="scientific">Pseudoclavibacter chungangensis</name>
    <dbReference type="NCBI Taxonomy" id="587635"/>
    <lineage>
        <taxon>Bacteria</taxon>
        <taxon>Bacillati</taxon>
        <taxon>Actinomycetota</taxon>
        <taxon>Actinomycetes</taxon>
        <taxon>Micrococcales</taxon>
        <taxon>Microbacteriaceae</taxon>
        <taxon>Pseudoclavibacter</taxon>
    </lineage>
</organism>
<dbReference type="EMBL" id="WBJZ01000006">
    <property type="protein sequence ID" value="KAB1659524.1"/>
    <property type="molecule type" value="Genomic_DNA"/>
</dbReference>
<comment type="caution">
    <text evidence="1">The sequence shown here is derived from an EMBL/GenBank/DDBJ whole genome shotgun (WGS) entry which is preliminary data.</text>
</comment>
<evidence type="ECO:0000313" key="1">
    <source>
        <dbReference type="EMBL" id="KAB1659524.1"/>
    </source>
</evidence>
<dbReference type="RefSeq" id="WP_158040024.1">
    <property type="nucleotide sequence ID" value="NZ_JACCFV010000001.1"/>
</dbReference>
<accession>A0A7J5BZF1</accession>